<protein>
    <submittedName>
        <fullName evidence="2">Cell cycle checkpoint protein rad17-like</fullName>
    </submittedName>
</protein>
<feature type="region of interest" description="Disordered" evidence="1">
    <location>
        <begin position="62"/>
        <end position="145"/>
    </location>
</feature>
<feature type="compositionally biased region" description="Polar residues" evidence="1">
    <location>
        <begin position="108"/>
        <end position="119"/>
    </location>
</feature>
<name>A0AAV4AUW2_9GAST</name>
<evidence type="ECO:0000256" key="1">
    <source>
        <dbReference type="SAM" id="MobiDB-lite"/>
    </source>
</evidence>
<comment type="caution">
    <text evidence="2">The sequence shown here is derived from an EMBL/GenBank/DDBJ whole genome shotgun (WGS) entry which is preliminary data.</text>
</comment>
<dbReference type="Proteomes" id="UP000735302">
    <property type="component" value="Unassembled WGS sequence"/>
</dbReference>
<reference evidence="2 3" key="1">
    <citation type="journal article" date="2021" name="Elife">
        <title>Chloroplast acquisition without the gene transfer in kleptoplastic sea slugs, Plakobranchus ocellatus.</title>
        <authorList>
            <person name="Maeda T."/>
            <person name="Takahashi S."/>
            <person name="Yoshida T."/>
            <person name="Shimamura S."/>
            <person name="Takaki Y."/>
            <person name="Nagai Y."/>
            <person name="Toyoda A."/>
            <person name="Suzuki Y."/>
            <person name="Arimoto A."/>
            <person name="Ishii H."/>
            <person name="Satoh N."/>
            <person name="Nishiyama T."/>
            <person name="Hasebe M."/>
            <person name="Maruyama T."/>
            <person name="Minagawa J."/>
            <person name="Obokata J."/>
            <person name="Shigenobu S."/>
        </authorList>
    </citation>
    <scope>NUCLEOTIDE SEQUENCE [LARGE SCALE GENOMIC DNA]</scope>
</reference>
<evidence type="ECO:0000313" key="3">
    <source>
        <dbReference type="Proteomes" id="UP000735302"/>
    </source>
</evidence>
<dbReference type="AlphaFoldDB" id="A0AAV4AUW2"/>
<sequence length="145" mass="16855">MCFFLQANDNIISARQLFKGYHWEPEILCTEILPYISLTNPTLHDPGQISFVQEMAVFSRTPQTSRTHLERLHEKEVLAEEEEEDSIDPKNSPAKKDPVENIEDTDLLGSQSNVQPAQRNENDSDDDFKIEEYDDDDDFEDFEFL</sequence>
<gene>
    <name evidence="2" type="ORF">PoB_003685300</name>
</gene>
<feature type="compositionally biased region" description="Acidic residues" evidence="1">
    <location>
        <begin position="123"/>
        <end position="145"/>
    </location>
</feature>
<accession>A0AAV4AUW2</accession>
<evidence type="ECO:0000313" key="2">
    <source>
        <dbReference type="EMBL" id="GFO10348.1"/>
    </source>
</evidence>
<organism evidence="2 3">
    <name type="scientific">Plakobranchus ocellatus</name>
    <dbReference type="NCBI Taxonomy" id="259542"/>
    <lineage>
        <taxon>Eukaryota</taxon>
        <taxon>Metazoa</taxon>
        <taxon>Spiralia</taxon>
        <taxon>Lophotrochozoa</taxon>
        <taxon>Mollusca</taxon>
        <taxon>Gastropoda</taxon>
        <taxon>Heterobranchia</taxon>
        <taxon>Euthyneura</taxon>
        <taxon>Panpulmonata</taxon>
        <taxon>Sacoglossa</taxon>
        <taxon>Placobranchoidea</taxon>
        <taxon>Plakobranchidae</taxon>
        <taxon>Plakobranchus</taxon>
    </lineage>
</organism>
<keyword evidence="3" id="KW-1185">Reference proteome</keyword>
<dbReference type="EMBL" id="BLXT01004159">
    <property type="protein sequence ID" value="GFO10348.1"/>
    <property type="molecule type" value="Genomic_DNA"/>
</dbReference>
<feature type="compositionally biased region" description="Basic and acidic residues" evidence="1">
    <location>
        <begin position="67"/>
        <end position="78"/>
    </location>
</feature>
<proteinExistence type="predicted"/>